<gene>
    <name evidence="1" type="ORF">CEXT_167421</name>
</gene>
<dbReference type="EMBL" id="BPLR01015712">
    <property type="protein sequence ID" value="GIY78057.1"/>
    <property type="molecule type" value="Genomic_DNA"/>
</dbReference>
<dbReference type="AlphaFoldDB" id="A0AAV4W5R8"/>
<reference evidence="1 2" key="1">
    <citation type="submission" date="2021-06" db="EMBL/GenBank/DDBJ databases">
        <title>Caerostris extrusa draft genome.</title>
        <authorList>
            <person name="Kono N."/>
            <person name="Arakawa K."/>
        </authorList>
    </citation>
    <scope>NUCLEOTIDE SEQUENCE [LARGE SCALE GENOMIC DNA]</scope>
</reference>
<evidence type="ECO:0008006" key="3">
    <source>
        <dbReference type="Google" id="ProtNLM"/>
    </source>
</evidence>
<sequence length="190" mass="21279">MHFGKCYNNLPFRLSKATSTKATPTNVNNNKIFPNVTQNSVIGITKRVIKLRSRRFQGRRFLPQIFQNRPPLFSYSVEENIISVSRTKGISFGPKAIQFGGRAYEIHFFPSLRAKTELWEGGSGGVSGTILDAAPLFLERESVCANICRPFTSNKKCPQKSNSLGCFLYVNGSRCLVKGRALKGTYFLLM</sequence>
<organism evidence="1 2">
    <name type="scientific">Caerostris extrusa</name>
    <name type="common">Bark spider</name>
    <name type="synonym">Caerostris bankana</name>
    <dbReference type="NCBI Taxonomy" id="172846"/>
    <lineage>
        <taxon>Eukaryota</taxon>
        <taxon>Metazoa</taxon>
        <taxon>Ecdysozoa</taxon>
        <taxon>Arthropoda</taxon>
        <taxon>Chelicerata</taxon>
        <taxon>Arachnida</taxon>
        <taxon>Araneae</taxon>
        <taxon>Araneomorphae</taxon>
        <taxon>Entelegynae</taxon>
        <taxon>Araneoidea</taxon>
        <taxon>Araneidae</taxon>
        <taxon>Caerostris</taxon>
    </lineage>
</organism>
<protein>
    <recommendedName>
        <fullName evidence="3">Ribosomal protein L5</fullName>
    </recommendedName>
</protein>
<comment type="caution">
    <text evidence="1">The sequence shown here is derived from an EMBL/GenBank/DDBJ whole genome shotgun (WGS) entry which is preliminary data.</text>
</comment>
<evidence type="ECO:0000313" key="1">
    <source>
        <dbReference type="EMBL" id="GIY78057.1"/>
    </source>
</evidence>
<dbReference type="Proteomes" id="UP001054945">
    <property type="component" value="Unassembled WGS sequence"/>
</dbReference>
<accession>A0AAV4W5R8</accession>
<evidence type="ECO:0000313" key="2">
    <source>
        <dbReference type="Proteomes" id="UP001054945"/>
    </source>
</evidence>
<name>A0AAV4W5R8_CAEEX</name>
<proteinExistence type="predicted"/>
<keyword evidence="2" id="KW-1185">Reference proteome</keyword>